<reference evidence="1" key="1">
    <citation type="submission" date="2020-10" db="EMBL/GenBank/DDBJ databases">
        <authorList>
            <person name="Gilroy R."/>
        </authorList>
    </citation>
    <scope>NUCLEOTIDE SEQUENCE</scope>
    <source>
        <strain evidence="1">CHK187-14744</strain>
    </source>
</reference>
<gene>
    <name evidence="1" type="ORF">IAB63_04750</name>
</gene>
<dbReference type="EMBL" id="DVLT01000034">
    <property type="protein sequence ID" value="HIU02541.1"/>
    <property type="molecule type" value="Genomic_DNA"/>
</dbReference>
<dbReference type="AlphaFoldDB" id="A0A9D1KVU4"/>
<dbReference type="Proteomes" id="UP000824164">
    <property type="component" value="Unassembled WGS sequence"/>
</dbReference>
<protein>
    <submittedName>
        <fullName evidence="1">Uncharacterized protein</fullName>
    </submittedName>
</protein>
<evidence type="ECO:0000313" key="2">
    <source>
        <dbReference type="Proteomes" id="UP000824164"/>
    </source>
</evidence>
<organism evidence="1 2">
    <name type="scientific">Candidatus Onthocola gallistercoris</name>
    <dbReference type="NCBI Taxonomy" id="2840876"/>
    <lineage>
        <taxon>Bacteria</taxon>
        <taxon>Bacillati</taxon>
        <taxon>Bacillota</taxon>
        <taxon>Bacilli</taxon>
        <taxon>Candidatus Onthocola</taxon>
    </lineage>
</organism>
<comment type="caution">
    <text evidence="1">The sequence shown here is derived from an EMBL/GenBank/DDBJ whole genome shotgun (WGS) entry which is preliminary data.</text>
</comment>
<name>A0A9D1KVU4_9FIRM</name>
<accession>A0A9D1KVU4</accession>
<sequence>MAKYQIAFGKHPEDYYCILLPENPKDLLDILPGRMFSGTRDRWKDQYIIGLAGDKAEAFEVVRQIIEEVYIRTGSLDIPAFLGI</sequence>
<proteinExistence type="predicted"/>
<evidence type="ECO:0000313" key="1">
    <source>
        <dbReference type="EMBL" id="HIU02541.1"/>
    </source>
</evidence>
<reference evidence="1" key="2">
    <citation type="journal article" date="2021" name="PeerJ">
        <title>Extensive microbial diversity within the chicken gut microbiome revealed by metagenomics and culture.</title>
        <authorList>
            <person name="Gilroy R."/>
            <person name="Ravi A."/>
            <person name="Getino M."/>
            <person name="Pursley I."/>
            <person name="Horton D.L."/>
            <person name="Alikhan N.F."/>
            <person name="Baker D."/>
            <person name="Gharbi K."/>
            <person name="Hall N."/>
            <person name="Watson M."/>
            <person name="Adriaenssens E.M."/>
            <person name="Foster-Nyarko E."/>
            <person name="Jarju S."/>
            <person name="Secka A."/>
            <person name="Antonio M."/>
            <person name="Oren A."/>
            <person name="Chaudhuri R.R."/>
            <person name="La Ragione R."/>
            <person name="Hildebrand F."/>
            <person name="Pallen M.J."/>
        </authorList>
    </citation>
    <scope>NUCLEOTIDE SEQUENCE</scope>
    <source>
        <strain evidence="1">CHK187-14744</strain>
    </source>
</reference>